<feature type="region of interest" description="Disordered" evidence="2">
    <location>
        <begin position="34"/>
        <end position="103"/>
    </location>
</feature>
<dbReference type="EMBL" id="NIDF01000132">
    <property type="protein sequence ID" value="TYJ52483.1"/>
    <property type="molecule type" value="Genomic_DNA"/>
</dbReference>
<dbReference type="Proteomes" id="UP000322245">
    <property type="component" value="Unassembled WGS sequence"/>
</dbReference>
<evidence type="ECO:0000313" key="4">
    <source>
        <dbReference type="Proteomes" id="UP000322245"/>
    </source>
</evidence>
<name>A0A5D3AQT1_9TREE</name>
<dbReference type="AlphaFoldDB" id="A0A5D3AQT1"/>
<evidence type="ECO:0000256" key="2">
    <source>
        <dbReference type="SAM" id="MobiDB-lite"/>
    </source>
</evidence>
<feature type="coiled-coil region" evidence="1">
    <location>
        <begin position="229"/>
        <end position="293"/>
    </location>
</feature>
<gene>
    <name evidence="3" type="ORF">B9479_006917</name>
</gene>
<organism evidence="3 4">
    <name type="scientific">Cryptococcus floricola</name>
    <dbReference type="NCBI Taxonomy" id="2591691"/>
    <lineage>
        <taxon>Eukaryota</taxon>
        <taxon>Fungi</taxon>
        <taxon>Dikarya</taxon>
        <taxon>Basidiomycota</taxon>
        <taxon>Agaricomycotina</taxon>
        <taxon>Tremellomycetes</taxon>
        <taxon>Tremellales</taxon>
        <taxon>Cryptococcaceae</taxon>
        <taxon>Cryptococcus</taxon>
    </lineage>
</organism>
<comment type="caution">
    <text evidence="3">The sequence shown here is derived from an EMBL/GenBank/DDBJ whole genome shotgun (WGS) entry which is preliminary data.</text>
</comment>
<evidence type="ECO:0000313" key="3">
    <source>
        <dbReference type="EMBL" id="TYJ52483.1"/>
    </source>
</evidence>
<reference evidence="3 4" key="1">
    <citation type="submission" date="2017-05" db="EMBL/GenBank/DDBJ databases">
        <title>The Genome Sequence of Tsuchiyaea wingfieldii DSM 27421.</title>
        <authorList>
            <person name="Cuomo C."/>
            <person name="Passer A."/>
            <person name="Billmyre B."/>
            <person name="Heitman J."/>
        </authorList>
    </citation>
    <scope>NUCLEOTIDE SEQUENCE [LARGE SCALE GENOMIC DNA]</scope>
    <source>
        <strain evidence="3 4">DSM 27421</strain>
    </source>
</reference>
<keyword evidence="1" id="KW-0175">Coiled coil</keyword>
<sequence>MAPGYSRPGYSRPGYSRLPRLDLKDISVDAAAFRQLKPASNKNSDRSVQAGQATNPSAPSPQSKDSLTNPSTPSSQSGDSIRSSASSEPDTPASTTNLPANENIMPQQTNSLQRALTQAQKEKNKLAERLGQERKRNKALLLRIQGDRIDPAVITLLACRLAEHGGKETDQSNGVAEVAAALIDEVDRAKVCGGGKDGQMVVVEDDVDAARRDWNEGKEMRIWNLEGVVEVMFSRVDSLEREVSKLKRERGRVTSLGMSWTEDLEWDEEQETLELVESTASQLSRRLDKLESDVSTLKE</sequence>
<proteinExistence type="predicted"/>
<accession>A0A5D3AQT1</accession>
<keyword evidence="4" id="KW-1185">Reference proteome</keyword>
<protein>
    <submittedName>
        <fullName evidence="3">Uncharacterized protein</fullName>
    </submittedName>
</protein>
<feature type="compositionally biased region" description="Polar residues" evidence="2">
    <location>
        <begin position="38"/>
        <end position="103"/>
    </location>
</feature>
<feature type="region of interest" description="Disordered" evidence="2">
    <location>
        <begin position="1"/>
        <end position="20"/>
    </location>
</feature>
<evidence type="ECO:0000256" key="1">
    <source>
        <dbReference type="SAM" id="Coils"/>
    </source>
</evidence>
<feature type="coiled-coil region" evidence="1">
    <location>
        <begin position="109"/>
        <end position="136"/>
    </location>
</feature>